<dbReference type="PANTHER" id="PTHR45339">
    <property type="entry name" value="HYBRID SIGNAL TRANSDUCTION HISTIDINE KINASE J"/>
    <property type="match status" value="1"/>
</dbReference>
<dbReference type="GO" id="GO:0016020">
    <property type="term" value="C:membrane"/>
    <property type="evidence" value="ECO:0007669"/>
    <property type="project" value="UniProtKB-SubCell"/>
</dbReference>
<dbReference type="InterPro" id="IPR003594">
    <property type="entry name" value="HATPase_dom"/>
</dbReference>
<dbReference type="InterPro" id="IPR003661">
    <property type="entry name" value="HisK_dim/P_dom"/>
</dbReference>
<dbReference type="SUPFAM" id="SSF55874">
    <property type="entry name" value="ATPase domain of HSP90 chaperone/DNA topoisomerase II/histidine kinase"/>
    <property type="match status" value="1"/>
</dbReference>
<dbReference type="HOGENOM" id="CLU_311186_0_0_5"/>
<dbReference type="InterPro" id="IPR005467">
    <property type="entry name" value="His_kinase_dom"/>
</dbReference>
<feature type="region of interest" description="Disordered" evidence="9">
    <location>
        <begin position="778"/>
        <end position="814"/>
    </location>
</feature>
<dbReference type="STRING" id="156889.Mmc1_1215"/>
<dbReference type="EMBL" id="CP000471">
    <property type="protein sequence ID" value="ABK43726.1"/>
    <property type="molecule type" value="Genomic_DNA"/>
</dbReference>
<evidence type="ECO:0000256" key="5">
    <source>
        <dbReference type="ARBA" id="ARBA00022679"/>
    </source>
</evidence>
<dbReference type="InterPro" id="IPR001789">
    <property type="entry name" value="Sig_transdc_resp-reg_receiver"/>
</dbReference>
<feature type="domain" description="Histidine kinase" evidence="10">
    <location>
        <begin position="388"/>
        <end position="620"/>
    </location>
</feature>
<accession>A0L6Y3</accession>
<dbReference type="Proteomes" id="UP000002586">
    <property type="component" value="Chromosome"/>
</dbReference>
<feature type="modified residue" description="4-aspartylphosphate" evidence="8">
    <location>
        <position position="707"/>
    </location>
</feature>
<dbReference type="AlphaFoldDB" id="A0L6Y3"/>
<keyword evidence="4 8" id="KW-0597">Phosphoprotein</keyword>
<proteinExistence type="predicted"/>
<name>A0L6Y3_MAGMM</name>
<evidence type="ECO:0000256" key="7">
    <source>
        <dbReference type="ARBA" id="ARBA00023012"/>
    </source>
</evidence>
<dbReference type="InterPro" id="IPR032255">
    <property type="entry name" value="HBM"/>
</dbReference>
<dbReference type="InterPro" id="IPR036890">
    <property type="entry name" value="HATPase_C_sf"/>
</dbReference>
<dbReference type="PROSITE" id="PS50110">
    <property type="entry name" value="RESPONSE_REGULATORY"/>
    <property type="match status" value="2"/>
</dbReference>
<evidence type="ECO:0000256" key="1">
    <source>
        <dbReference type="ARBA" id="ARBA00000085"/>
    </source>
</evidence>
<dbReference type="Pfam" id="PF00072">
    <property type="entry name" value="Response_reg"/>
    <property type="match status" value="2"/>
</dbReference>
<dbReference type="EC" id="2.7.13.3" evidence="3"/>
<dbReference type="SUPFAM" id="SSF158472">
    <property type="entry name" value="HAMP domain-like"/>
    <property type="match status" value="1"/>
</dbReference>
<dbReference type="eggNOG" id="COG0784">
    <property type="taxonomic scope" value="Bacteria"/>
</dbReference>
<keyword evidence="6 13" id="KW-0418">Kinase</keyword>
<dbReference type="InterPro" id="IPR003660">
    <property type="entry name" value="HAMP_dom"/>
</dbReference>
<evidence type="ECO:0000259" key="12">
    <source>
        <dbReference type="PROSITE" id="PS50885"/>
    </source>
</evidence>
<dbReference type="SUPFAM" id="SSF47384">
    <property type="entry name" value="Homodimeric domain of signal transducing histidine kinase"/>
    <property type="match status" value="1"/>
</dbReference>
<dbReference type="RefSeq" id="WP_011712881.1">
    <property type="nucleotide sequence ID" value="NC_008576.1"/>
</dbReference>
<keyword evidence="5" id="KW-0808">Transferase</keyword>
<evidence type="ECO:0000256" key="6">
    <source>
        <dbReference type="ARBA" id="ARBA00022777"/>
    </source>
</evidence>
<dbReference type="CDD" id="cd00082">
    <property type="entry name" value="HisKA"/>
    <property type="match status" value="1"/>
</dbReference>
<keyword evidence="7" id="KW-0902">Two-component regulatory system</keyword>
<dbReference type="SMART" id="SM00388">
    <property type="entry name" value="HisKA"/>
    <property type="match status" value="1"/>
</dbReference>
<keyword evidence="14" id="KW-1185">Reference proteome</keyword>
<feature type="domain" description="Response regulatory" evidence="11">
    <location>
        <begin position="657"/>
        <end position="774"/>
    </location>
</feature>
<dbReference type="SMART" id="SM00387">
    <property type="entry name" value="HATPase_c"/>
    <property type="match status" value="1"/>
</dbReference>
<dbReference type="Pfam" id="PF00512">
    <property type="entry name" value="HisKA"/>
    <property type="match status" value="1"/>
</dbReference>
<dbReference type="eggNOG" id="COG0745">
    <property type="taxonomic scope" value="Bacteria"/>
</dbReference>
<feature type="domain" description="HAMP" evidence="12">
    <location>
        <begin position="324"/>
        <end position="377"/>
    </location>
</feature>
<dbReference type="CDD" id="cd17546">
    <property type="entry name" value="REC_hyHK_CKI1_RcsC-like"/>
    <property type="match status" value="2"/>
</dbReference>
<dbReference type="SMART" id="SM00448">
    <property type="entry name" value="REC"/>
    <property type="match status" value="2"/>
</dbReference>
<protein>
    <recommendedName>
        <fullName evidence="3">histidine kinase</fullName>
        <ecNumber evidence="3">2.7.13.3</ecNumber>
    </recommendedName>
</protein>
<dbReference type="Gene3D" id="1.10.287.130">
    <property type="match status" value="1"/>
</dbReference>
<sequence precursor="true">MFSMPRSFRRSIGIRILLGFSLILALIVAQSMVTNLSLDRAIYHFKQYGQTNSHLREILTLERNVLDLHRGVLAYTYSGYEGLAHRVKEMQQTISRQMDEARSRVKDPQRAALLAQMDAHFKLYAENFDTAIEERLLRDKMAFEQLEDGGDQVLLRLNALHSQLLNNQDRQGAERVDHALVQLALVQRNAMRFLIKPNARLVANTNQHLKQLNQELLELSNHNSPLIASTQSQELTELTQSFQRNFNKMVQASRAYLHLIYVVMGGEASQIAYLANRLKQLSEQQQGVVEQQMDIAVHETLQITRGVSLLGIMLGIFLAWRIGRNISQPIHAMTVALTGLARGKQDIEIPGRGRSDEIGAMAMAADVFKVKAHELANASRYKSEFLANMSHELRTPLNSLLILAKMLSNNEEGNLSEDQVESAQVIYESGRDLLHLINDILDLSKVEAGRMDLYVESRPLQALPQMLERTFKPVAQQKSLAFHWSIADDLPKELATDWPKAEQVVRNFLSNAFKFTESGHVTVAIHKPQAHRIFMNSDLTHKNALMISVTDSGIGIAEDKRELIFEAFRQADGTTSRAYGGTGLGLTISRKFAALLGGEIQVESAPGKGSCFTLILPLESPNLEHQAGRGEQMEPENPLSPSEQVEAITHFRSHTTTLLVVDDDRRNVFALKKMLEDRVGLVLSAYNGKQALDVLSQHPEVDLVFMDIMMPEMDGYAAIEAIRRQPHLQHLPILALTARAMPGDRELCLSHGANGYLSKPVESDALFQALITWLAPNPEQAKPDTKPIKSFTNTLSHRQRPDENEPESTEQVAPLGTPPIQILIVDDDMRNTFSLAHSLQKRADKVFIARDGEKAIAELEKHPQINCVLMDIMMPHMDGYEAMRRIRQDQRFAQLPIIALTAKAMEEDRQQCLAAGASDYLCKPVALDKLMDSMRTLIANQQQE</sequence>
<dbReference type="eggNOG" id="COG2205">
    <property type="taxonomic scope" value="Bacteria"/>
</dbReference>
<evidence type="ECO:0000313" key="13">
    <source>
        <dbReference type="EMBL" id="ABK43726.1"/>
    </source>
</evidence>
<dbReference type="InterPro" id="IPR036097">
    <property type="entry name" value="HisK_dim/P_sf"/>
</dbReference>
<dbReference type="InterPro" id="IPR011006">
    <property type="entry name" value="CheY-like_superfamily"/>
</dbReference>
<organism evidence="13 14">
    <name type="scientific">Magnetococcus marinus (strain ATCC BAA-1437 / JCM 17883 / MC-1)</name>
    <dbReference type="NCBI Taxonomy" id="156889"/>
    <lineage>
        <taxon>Bacteria</taxon>
        <taxon>Pseudomonadati</taxon>
        <taxon>Pseudomonadota</taxon>
        <taxon>Magnetococcia</taxon>
        <taxon>Magnetococcales</taxon>
        <taxon>Magnetococcaceae</taxon>
        <taxon>Magnetococcus</taxon>
    </lineage>
</organism>
<evidence type="ECO:0000259" key="10">
    <source>
        <dbReference type="PROSITE" id="PS50109"/>
    </source>
</evidence>
<reference evidence="13 14" key="2">
    <citation type="journal article" date="2012" name="Int. J. Syst. Evol. Microbiol.">
        <title>Magnetococcus marinus gen. nov., sp. nov., a marine, magnetotactic bacterium that represents a novel lineage (Magnetococcaceae fam. nov.; Magnetococcales ord. nov.) at the base of the Alphaproteobacteria.</title>
        <authorList>
            <person name="Bazylinski D.A."/>
            <person name="Williams T.J."/>
            <person name="Lefevre C.T."/>
            <person name="Berg R.J."/>
            <person name="Zhang C.L."/>
            <person name="Bowser S.S."/>
            <person name="Dean A.J."/>
            <person name="Beveridge T.J."/>
        </authorList>
    </citation>
    <scope>NUCLEOTIDE SEQUENCE [LARGE SCALE GENOMIC DNA]</scope>
    <source>
        <strain evidence="14">ATCC BAA-1437 / JCM 17883 / MC-1</strain>
    </source>
</reference>
<evidence type="ECO:0000256" key="3">
    <source>
        <dbReference type="ARBA" id="ARBA00012438"/>
    </source>
</evidence>
<evidence type="ECO:0000256" key="9">
    <source>
        <dbReference type="SAM" id="MobiDB-lite"/>
    </source>
</evidence>
<dbReference type="SUPFAM" id="SSF52172">
    <property type="entry name" value="CheY-like"/>
    <property type="match status" value="2"/>
</dbReference>
<gene>
    <name evidence="13" type="ordered locus">Mmc1_1215</name>
</gene>
<dbReference type="PROSITE" id="PS50885">
    <property type="entry name" value="HAMP"/>
    <property type="match status" value="1"/>
</dbReference>
<comment type="catalytic activity">
    <reaction evidence="1">
        <text>ATP + protein L-histidine = ADP + protein N-phospho-L-histidine.</text>
        <dbReference type="EC" id="2.7.13.3"/>
    </reaction>
</comment>
<evidence type="ECO:0000313" key="14">
    <source>
        <dbReference type="Proteomes" id="UP000002586"/>
    </source>
</evidence>
<dbReference type="Gene3D" id="1.10.8.500">
    <property type="entry name" value="HAMP domain in histidine kinase"/>
    <property type="match status" value="1"/>
</dbReference>
<dbReference type="CDD" id="cd16922">
    <property type="entry name" value="HATPase_EvgS-ArcB-TorS-like"/>
    <property type="match status" value="1"/>
</dbReference>
<comment type="subcellular location">
    <subcellularLocation>
        <location evidence="2">Membrane</location>
    </subcellularLocation>
</comment>
<dbReference type="OrthoDB" id="9801651at2"/>
<dbReference type="KEGG" id="mgm:Mmc1_1215"/>
<dbReference type="Gene3D" id="3.30.565.10">
    <property type="entry name" value="Histidine kinase-like ATPase, C-terminal domain"/>
    <property type="match status" value="1"/>
</dbReference>
<evidence type="ECO:0000256" key="4">
    <source>
        <dbReference type="ARBA" id="ARBA00022553"/>
    </source>
</evidence>
<dbReference type="Pfam" id="PF02518">
    <property type="entry name" value="HATPase_c"/>
    <property type="match status" value="1"/>
</dbReference>
<dbReference type="SMART" id="SM01358">
    <property type="entry name" value="HBM"/>
    <property type="match status" value="1"/>
</dbReference>
<evidence type="ECO:0000256" key="2">
    <source>
        <dbReference type="ARBA" id="ARBA00004370"/>
    </source>
</evidence>
<evidence type="ECO:0000256" key="8">
    <source>
        <dbReference type="PROSITE-ProRule" id="PRU00169"/>
    </source>
</evidence>
<dbReference type="Gene3D" id="3.40.50.2300">
    <property type="match status" value="2"/>
</dbReference>
<evidence type="ECO:0000259" key="11">
    <source>
        <dbReference type="PROSITE" id="PS50110"/>
    </source>
</evidence>
<feature type="modified residue" description="4-aspartylphosphate" evidence="8">
    <location>
        <position position="871"/>
    </location>
</feature>
<dbReference type="PROSITE" id="PS50109">
    <property type="entry name" value="HIS_KIN"/>
    <property type="match status" value="1"/>
</dbReference>
<feature type="domain" description="Response regulatory" evidence="11">
    <location>
        <begin position="821"/>
        <end position="938"/>
    </location>
</feature>
<dbReference type="FunFam" id="3.30.565.10:FF:000010">
    <property type="entry name" value="Sensor histidine kinase RcsC"/>
    <property type="match status" value="1"/>
</dbReference>
<reference evidence="14" key="1">
    <citation type="journal article" date="2009" name="Appl. Environ. Microbiol.">
        <title>Complete genome sequence of the chemolithoautotrophic marine magnetotactic coccus strain MC-1.</title>
        <authorList>
            <person name="Schubbe S."/>
            <person name="Williams T.J."/>
            <person name="Xie G."/>
            <person name="Kiss H.E."/>
            <person name="Brettin T.S."/>
            <person name="Martinez D."/>
            <person name="Ross C.A."/>
            <person name="Schuler D."/>
            <person name="Cox B.L."/>
            <person name="Nealson K.H."/>
            <person name="Bazylinski D.A."/>
        </authorList>
    </citation>
    <scope>NUCLEOTIDE SEQUENCE [LARGE SCALE GENOMIC DNA]</scope>
    <source>
        <strain evidence="14">ATCC BAA-1437 / JCM 17883 / MC-1</strain>
    </source>
</reference>
<dbReference type="PANTHER" id="PTHR45339:SF1">
    <property type="entry name" value="HYBRID SIGNAL TRANSDUCTION HISTIDINE KINASE J"/>
    <property type="match status" value="1"/>
</dbReference>
<dbReference type="InterPro" id="IPR004358">
    <property type="entry name" value="Sig_transdc_His_kin-like_C"/>
</dbReference>
<dbReference type="PRINTS" id="PR00344">
    <property type="entry name" value="BCTRLSENSOR"/>
</dbReference>
<dbReference type="GO" id="GO:0000155">
    <property type="term" value="F:phosphorelay sensor kinase activity"/>
    <property type="evidence" value="ECO:0007669"/>
    <property type="project" value="InterPro"/>
</dbReference>